<dbReference type="EMBL" id="QJJM01000001">
    <property type="protein sequence ID" value="PXW79120.1"/>
    <property type="molecule type" value="Genomic_DNA"/>
</dbReference>
<feature type="domain" description="BioF2-like acetyltransferase" evidence="1">
    <location>
        <begin position="178"/>
        <end position="328"/>
    </location>
</feature>
<protein>
    <submittedName>
        <fullName evidence="2">CelD/BcsL family acetyltransferase involved in cellulose biosynthesis</fullName>
    </submittedName>
</protein>
<sequence length="406" mass="43854">MLHVDHRNLRAGALALGAIDCVQVAGVSPETDQLAASAPDGQGFLRGAWFCRGEPEAITTLVARRGDGSPILALPMRHLGPAGLRARSLAGSYWPYRSAAIDPSTGVGDMRAVLEHPVTQEMIGPLLRLGPIYHDDRLAQLMMAAADAMGWHVLIRDMGQSWVQHLPPPGSPDVWPSKSRRKKVRRLSARLEEQGPLTVRIVRGADWSRQIFQDLARIEENSWVGKRTDRSGAKFLNPQMMAHWQRVVVDPELADMLTATLLYVADRPIAFSLDLVAGTVQYGIASSYDEEFADRSPGQIVTVHAVDHTMARGVRLIDWGAGDSGYKQELGAVPGSRIQDILLVRGASVAAALRPRWEETVGSGTLAIAAGLADAVRVSSIPTSLTLRRLLMSGLALSAAASLLAE</sequence>
<organism evidence="2 3">
    <name type="scientific">Blastomonas natatoria</name>
    <dbReference type="NCBI Taxonomy" id="34015"/>
    <lineage>
        <taxon>Bacteria</taxon>
        <taxon>Pseudomonadati</taxon>
        <taxon>Pseudomonadota</taxon>
        <taxon>Alphaproteobacteria</taxon>
        <taxon>Sphingomonadales</taxon>
        <taxon>Sphingomonadaceae</taxon>
        <taxon>Blastomonas</taxon>
    </lineage>
</organism>
<accession>A0A2V3VC18</accession>
<dbReference type="AlphaFoldDB" id="A0A2V3VC18"/>
<comment type="caution">
    <text evidence="2">The sequence shown here is derived from an EMBL/GenBank/DDBJ whole genome shotgun (WGS) entry which is preliminary data.</text>
</comment>
<dbReference type="GO" id="GO:0016740">
    <property type="term" value="F:transferase activity"/>
    <property type="evidence" value="ECO:0007669"/>
    <property type="project" value="UniProtKB-KW"/>
</dbReference>
<evidence type="ECO:0000313" key="2">
    <source>
        <dbReference type="EMBL" id="PXW79120.1"/>
    </source>
</evidence>
<dbReference type="InterPro" id="IPR038740">
    <property type="entry name" value="BioF2-like_GNAT_dom"/>
</dbReference>
<proteinExistence type="predicted"/>
<evidence type="ECO:0000259" key="1">
    <source>
        <dbReference type="Pfam" id="PF13480"/>
    </source>
</evidence>
<reference evidence="2 3" key="1">
    <citation type="submission" date="2018-05" db="EMBL/GenBank/DDBJ databases">
        <title>Genomic Encyclopedia of Type Strains, Phase IV (KMG-IV): sequencing the most valuable type-strain genomes for metagenomic binning, comparative biology and taxonomic classification.</title>
        <authorList>
            <person name="Goeker M."/>
        </authorList>
    </citation>
    <scope>NUCLEOTIDE SEQUENCE [LARGE SCALE GENOMIC DNA]</scope>
    <source>
        <strain evidence="2 3">DSM 3183</strain>
    </source>
</reference>
<evidence type="ECO:0000313" key="3">
    <source>
        <dbReference type="Proteomes" id="UP000248014"/>
    </source>
</evidence>
<gene>
    <name evidence="2" type="ORF">C7451_101182</name>
</gene>
<dbReference type="InterPro" id="IPR016181">
    <property type="entry name" value="Acyl_CoA_acyltransferase"/>
</dbReference>
<dbReference type="OrthoDB" id="7402898at2"/>
<keyword evidence="3" id="KW-1185">Reference proteome</keyword>
<name>A0A2V3VC18_9SPHN</name>
<dbReference type="Pfam" id="PF13480">
    <property type="entry name" value="Acetyltransf_6"/>
    <property type="match status" value="1"/>
</dbReference>
<dbReference type="Proteomes" id="UP000248014">
    <property type="component" value="Unassembled WGS sequence"/>
</dbReference>
<dbReference type="SUPFAM" id="SSF55729">
    <property type="entry name" value="Acyl-CoA N-acyltransferases (Nat)"/>
    <property type="match status" value="1"/>
</dbReference>
<keyword evidence="2" id="KW-0808">Transferase</keyword>
<dbReference type="RefSeq" id="WP_110297095.1">
    <property type="nucleotide sequence ID" value="NZ_QJJM01000001.1"/>
</dbReference>